<dbReference type="PANTHER" id="PTHR43159">
    <property type="entry name" value="ENOYL-[ACYL-CARRIER-PROTEIN] REDUCTASE"/>
    <property type="match status" value="1"/>
</dbReference>
<reference evidence="10 11" key="1">
    <citation type="submission" date="2020-08" db="EMBL/GenBank/DDBJ databases">
        <title>Genomic Encyclopedia of Type Strains, Phase IV (KMG-IV): sequencing the most valuable type-strain genomes for metagenomic binning, comparative biology and taxonomic classification.</title>
        <authorList>
            <person name="Goeker M."/>
        </authorList>
    </citation>
    <scope>NUCLEOTIDE SEQUENCE [LARGE SCALE GENOMIC DNA]</scope>
    <source>
        <strain evidence="10 11">DSM 45385</strain>
    </source>
</reference>
<feature type="binding site" evidence="9">
    <location>
        <position position="68"/>
    </location>
    <ligand>
        <name>NAD(+)</name>
        <dbReference type="ChEBI" id="CHEBI:57540"/>
    </ligand>
</feature>
<keyword evidence="3" id="KW-0444">Lipid biosynthesis</keyword>
<dbReference type="GO" id="GO:0141148">
    <property type="term" value="F:enoyl-[acyl-carrier-protein] reductase (NADPH) activity"/>
    <property type="evidence" value="ECO:0007669"/>
    <property type="project" value="UniProtKB-EC"/>
</dbReference>
<gene>
    <name evidence="10" type="ORF">HNR40_001967</name>
</gene>
<dbReference type="InterPro" id="IPR036291">
    <property type="entry name" value="NAD(P)-bd_dom_sf"/>
</dbReference>
<keyword evidence="7" id="KW-0275">Fatty acid biosynthesis</keyword>
<sequence>MARLALENGAEVVLTAFPRVSLVERLVRRLPGPAPVVGLDVTDPEQLGNLADRVGEHFGELDGVLHSIAYAPPAALGGNFTTTTWPDVATTLRTSTYSLHSLSIALLPLLRKPGSSIVGLDFDSSVSWSEYDWMGVAKSGLESCARYLAYYLGPQGIRVNLVAAGPIRTMAASEFTKEPGDDFYATWQAKAPLGWEADADPVARACVALFSDWFPATTGEILHVDGGAHAVG</sequence>
<dbReference type="UniPathway" id="UPA00915"/>
<keyword evidence="5 10" id="KW-0560">Oxidoreductase</keyword>
<dbReference type="PANTHER" id="PTHR43159:SF2">
    <property type="entry name" value="ENOYL-[ACYL-CARRIER-PROTEIN] REDUCTASE [NADH], CHLOROPLASTIC"/>
    <property type="match status" value="1"/>
</dbReference>
<dbReference type="SUPFAM" id="SSF51735">
    <property type="entry name" value="NAD(P)-binding Rossmann-fold domains"/>
    <property type="match status" value="1"/>
</dbReference>
<evidence type="ECO:0000313" key="10">
    <source>
        <dbReference type="EMBL" id="MBB5076503.1"/>
    </source>
</evidence>
<evidence type="ECO:0000256" key="6">
    <source>
        <dbReference type="ARBA" id="ARBA00023098"/>
    </source>
</evidence>
<dbReference type="EMBL" id="JACHIN010000002">
    <property type="protein sequence ID" value="MBB5076503.1"/>
    <property type="molecule type" value="Genomic_DNA"/>
</dbReference>
<evidence type="ECO:0000256" key="2">
    <source>
        <dbReference type="ARBA" id="ARBA00009233"/>
    </source>
</evidence>
<keyword evidence="11" id="KW-1185">Reference proteome</keyword>
<proteinExistence type="inferred from homology"/>
<accession>A0A7W8A149</accession>
<dbReference type="InterPro" id="IPR014358">
    <property type="entry name" value="Enoyl-ACP_Rdtase_NADH"/>
</dbReference>
<feature type="binding site" evidence="9">
    <location>
        <begin position="40"/>
        <end position="41"/>
    </location>
    <ligand>
        <name>NAD(+)</name>
        <dbReference type="ChEBI" id="CHEBI:57540"/>
    </ligand>
</feature>
<dbReference type="PRINTS" id="PR00081">
    <property type="entry name" value="GDHRDH"/>
</dbReference>
<evidence type="ECO:0000256" key="1">
    <source>
        <dbReference type="ARBA" id="ARBA00005189"/>
    </source>
</evidence>
<keyword evidence="6" id="KW-0443">Lipid metabolism</keyword>
<protein>
    <submittedName>
        <fullName evidence="10">Enoyl-[acyl-carrier protein] reductase I</fullName>
        <ecNumber evidence="10">1.3.1.10</ecNumber>
        <ecNumber evidence="10">1.3.1.9</ecNumber>
    </submittedName>
</protein>
<dbReference type="PIRSF" id="PIRSF000094">
    <property type="entry name" value="Enoyl-ACP_rdct"/>
    <property type="match status" value="1"/>
</dbReference>
<dbReference type="EC" id="1.3.1.10" evidence="10"/>
<dbReference type="EC" id="1.3.1.9" evidence="10"/>
<comment type="pathway">
    <text evidence="1">Lipid metabolism.</text>
</comment>
<name>A0A7W8A149_9ACTN</name>
<comment type="similarity">
    <text evidence="2">Belongs to the short-chain dehydrogenases/reductases (SDR) family. FabI subfamily.</text>
</comment>
<dbReference type="GO" id="GO:0004318">
    <property type="term" value="F:enoyl-[acyl-carrier-protein] reductase (NADH) activity"/>
    <property type="evidence" value="ECO:0007669"/>
    <property type="project" value="UniProtKB-EC"/>
</dbReference>
<dbReference type="InterPro" id="IPR002347">
    <property type="entry name" value="SDR_fam"/>
</dbReference>
<evidence type="ECO:0000256" key="5">
    <source>
        <dbReference type="ARBA" id="ARBA00023002"/>
    </source>
</evidence>
<keyword evidence="4" id="KW-0276">Fatty acid metabolism</keyword>
<evidence type="ECO:0000256" key="7">
    <source>
        <dbReference type="ARBA" id="ARBA00023160"/>
    </source>
</evidence>
<evidence type="ECO:0000256" key="3">
    <source>
        <dbReference type="ARBA" id="ARBA00022516"/>
    </source>
</evidence>
<dbReference type="GO" id="GO:0006633">
    <property type="term" value="P:fatty acid biosynthetic process"/>
    <property type="evidence" value="ECO:0007669"/>
    <property type="project" value="UniProtKB-KW"/>
</dbReference>
<feature type="binding site" evidence="9">
    <location>
        <begin position="167"/>
        <end position="171"/>
    </location>
    <ligand>
        <name>NAD(+)</name>
        <dbReference type="ChEBI" id="CHEBI:57540"/>
    </ligand>
</feature>
<dbReference type="Proteomes" id="UP000568380">
    <property type="component" value="Unassembled WGS sequence"/>
</dbReference>
<feature type="binding site" evidence="9">
    <location>
        <position position="138"/>
    </location>
    <ligand>
        <name>NAD(+)</name>
        <dbReference type="ChEBI" id="CHEBI:57540"/>
    </ligand>
</feature>
<evidence type="ECO:0000313" key="11">
    <source>
        <dbReference type="Proteomes" id="UP000568380"/>
    </source>
</evidence>
<organism evidence="10 11">
    <name type="scientific">Nonomuraea endophytica</name>
    <dbReference type="NCBI Taxonomy" id="714136"/>
    <lineage>
        <taxon>Bacteria</taxon>
        <taxon>Bacillati</taxon>
        <taxon>Actinomycetota</taxon>
        <taxon>Actinomycetes</taxon>
        <taxon>Streptosporangiales</taxon>
        <taxon>Streptosporangiaceae</taxon>
        <taxon>Nonomuraea</taxon>
    </lineage>
</organism>
<dbReference type="NCBIfam" id="NF005908">
    <property type="entry name" value="PRK07889.1"/>
    <property type="match status" value="1"/>
</dbReference>
<keyword evidence="9" id="KW-0520">NAD</keyword>
<evidence type="ECO:0000256" key="4">
    <source>
        <dbReference type="ARBA" id="ARBA00022832"/>
    </source>
</evidence>
<comment type="caution">
    <text evidence="10">The sequence shown here is derived from an EMBL/GenBank/DDBJ whole genome shotgun (WGS) entry which is preliminary data.</text>
</comment>
<dbReference type="Gene3D" id="3.40.50.720">
    <property type="entry name" value="NAD(P)-binding Rossmann-like Domain"/>
    <property type="match status" value="1"/>
</dbReference>
<feature type="binding site" evidence="8">
    <location>
        <position position="71"/>
    </location>
    <ligand>
        <name>substrate</name>
    </ligand>
</feature>
<dbReference type="Pfam" id="PF13561">
    <property type="entry name" value="adh_short_C2"/>
    <property type="match status" value="1"/>
</dbReference>
<dbReference type="AlphaFoldDB" id="A0A7W8A149"/>
<evidence type="ECO:0000256" key="9">
    <source>
        <dbReference type="PIRSR" id="PIRSR000094-3"/>
    </source>
</evidence>
<evidence type="ECO:0000256" key="8">
    <source>
        <dbReference type="PIRSR" id="PIRSR000094-2"/>
    </source>
</evidence>